<dbReference type="SUPFAM" id="SSF46894">
    <property type="entry name" value="C-terminal effector domain of the bipartite response regulators"/>
    <property type="match status" value="1"/>
</dbReference>
<evidence type="ECO:0000256" key="4">
    <source>
        <dbReference type="ARBA" id="ARBA00023163"/>
    </source>
</evidence>
<keyword evidence="3 5" id="KW-0238">DNA-binding</keyword>
<dbReference type="Pfam" id="PF00931">
    <property type="entry name" value="NB-ARC"/>
    <property type="match status" value="1"/>
</dbReference>
<dbReference type="InterPro" id="IPR001867">
    <property type="entry name" value="OmpR/PhoB-type_DNA-bd"/>
</dbReference>
<dbReference type="InterPro" id="IPR051677">
    <property type="entry name" value="AfsR-DnrI-RedD_regulator"/>
</dbReference>
<dbReference type="SUPFAM" id="SSF52540">
    <property type="entry name" value="P-loop containing nucleoside triphosphate hydrolases"/>
    <property type="match status" value="1"/>
</dbReference>
<dbReference type="CDD" id="cd15831">
    <property type="entry name" value="BTAD"/>
    <property type="match status" value="1"/>
</dbReference>
<dbReference type="Gene3D" id="1.10.10.10">
    <property type="entry name" value="Winged helix-like DNA-binding domain superfamily/Winged helix DNA-binding domain"/>
    <property type="match status" value="1"/>
</dbReference>
<evidence type="ECO:0000256" key="3">
    <source>
        <dbReference type="ARBA" id="ARBA00023125"/>
    </source>
</evidence>
<dbReference type="SUPFAM" id="SSF48452">
    <property type="entry name" value="TPR-like"/>
    <property type="match status" value="1"/>
</dbReference>
<dbReference type="InterPro" id="IPR016032">
    <property type="entry name" value="Sig_transdc_resp-reg_C-effctor"/>
</dbReference>
<dbReference type="InterPro" id="IPR011990">
    <property type="entry name" value="TPR-like_helical_dom_sf"/>
</dbReference>
<keyword evidence="4" id="KW-0804">Transcription</keyword>
<dbReference type="SMART" id="SM00862">
    <property type="entry name" value="Trans_reg_C"/>
    <property type="match status" value="1"/>
</dbReference>
<dbReference type="AlphaFoldDB" id="A0A4R2J3S2"/>
<dbReference type="Gene3D" id="1.25.40.10">
    <property type="entry name" value="Tetratricopeptide repeat domain"/>
    <property type="match status" value="1"/>
</dbReference>
<protein>
    <submittedName>
        <fullName evidence="7">DNA-binding SARP family transcriptional activator</fullName>
    </submittedName>
</protein>
<dbReference type="Proteomes" id="UP000295680">
    <property type="component" value="Unassembled WGS sequence"/>
</dbReference>
<comment type="caution">
    <text evidence="7">The sequence shown here is derived from an EMBL/GenBank/DDBJ whole genome shotgun (WGS) entry which is preliminary data.</text>
</comment>
<dbReference type="SMART" id="SM01043">
    <property type="entry name" value="BTAD"/>
    <property type="match status" value="1"/>
</dbReference>
<dbReference type="Gene3D" id="3.40.50.300">
    <property type="entry name" value="P-loop containing nucleotide triphosphate hydrolases"/>
    <property type="match status" value="1"/>
</dbReference>
<dbReference type="Pfam" id="PF03704">
    <property type="entry name" value="BTAD"/>
    <property type="match status" value="1"/>
</dbReference>
<reference evidence="7 8" key="1">
    <citation type="submission" date="2019-03" db="EMBL/GenBank/DDBJ databases">
        <title>Genomic Encyclopedia of Type Strains, Phase IV (KMG-IV): sequencing the most valuable type-strain genomes for metagenomic binning, comparative biology and taxonomic classification.</title>
        <authorList>
            <person name="Goeker M."/>
        </authorList>
    </citation>
    <scope>NUCLEOTIDE SEQUENCE [LARGE SCALE GENOMIC DNA]</scope>
    <source>
        <strain evidence="7 8">DSM 45934</strain>
    </source>
</reference>
<dbReference type="PROSITE" id="PS51755">
    <property type="entry name" value="OMPR_PHOB"/>
    <property type="match status" value="1"/>
</dbReference>
<evidence type="ECO:0000256" key="1">
    <source>
        <dbReference type="ARBA" id="ARBA00005820"/>
    </source>
</evidence>
<dbReference type="GO" id="GO:0000160">
    <property type="term" value="P:phosphorelay signal transduction system"/>
    <property type="evidence" value="ECO:0007669"/>
    <property type="project" value="InterPro"/>
</dbReference>
<evidence type="ECO:0000313" key="8">
    <source>
        <dbReference type="Proteomes" id="UP000295680"/>
    </source>
</evidence>
<comment type="similarity">
    <text evidence="1">Belongs to the AfsR/DnrI/RedD regulatory family.</text>
</comment>
<evidence type="ECO:0000313" key="7">
    <source>
        <dbReference type="EMBL" id="TCO52287.1"/>
    </source>
</evidence>
<dbReference type="InterPro" id="IPR027417">
    <property type="entry name" value="P-loop_NTPase"/>
</dbReference>
<dbReference type="GO" id="GO:0043531">
    <property type="term" value="F:ADP binding"/>
    <property type="evidence" value="ECO:0007669"/>
    <property type="project" value="InterPro"/>
</dbReference>
<keyword evidence="8" id="KW-1185">Reference proteome</keyword>
<dbReference type="GO" id="GO:0003677">
    <property type="term" value="F:DNA binding"/>
    <property type="evidence" value="ECO:0007669"/>
    <property type="project" value="UniProtKB-UniRule"/>
</dbReference>
<dbReference type="InterPro" id="IPR002182">
    <property type="entry name" value="NB-ARC"/>
</dbReference>
<feature type="DNA-binding region" description="OmpR/PhoB-type" evidence="5">
    <location>
        <begin position="1"/>
        <end position="95"/>
    </location>
</feature>
<gene>
    <name evidence="7" type="ORF">EV192_11218</name>
</gene>
<evidence type="ECO:0000259" key="6">
    <source>
        <dbReference type="PROSITE" id="PS51755"/>
    </source>
</evidence>
<proteinExistence type="inferred from homology"/>
<name>A0A4R2J3S2_9PSEU</name>
<organism evidence="7 8">
    <name type="scientific">Actinocrispum wychmicini</name>
    <dbReference type="NCBI Taxonomy" id="1213861"/>
    <lineage>
        <taxon>Bacteria</taxon>
        <taxon>Bacillati</taxon>
        <taxon>Actinomycetota</taxon>
        <taxon>Actinomycetes</taxon>
        <taxon>Pseudonocardiales</taxon>
        <taxon>Pseudonocardiaceae</taxon>
        <taxon>Actinocrispum</taxon>
    </lineage>
</organism>
<dbReference type="InterPro" id="IPR003593">
    <property type="entry name" value="AAA+_ATPase"/>
</dbReference>
<accession>A0A4R2J3S2</accession>
<dbReference type="InterPro" id="IPR036388">
    <property type="entry name" value="WH-like_DNA-bd_sf"/>
</dbReference>
<dbReference type="SMART" id="SM00382">
    <property type="entry name" value="AAA"/>
    <property type="match status" value="1"/>
</dbReference>
<dbReference type="OrthoDB" id="5521887at2"/>
<sequence length="470" mass="50837">MSGVEFRLLGPIQVLDGPREVPVPAGRVQTVLAVLLLRANQVTTARELAEYLGEGSARALRPSAVPIYVSRLRHALGPDGARLVRTTSTGYVIDLDPDQLDLTRFRRLVRAATATDQPAERVVSLTEAMTLWRGRPLVDCGPESLVNAELPVLIEERLHVLELVNEARLRLGRHTEAIADLTRLSHEHPLRERFWEQLILALHGSGRRAEALAAYRTVSRKLADELGIDPGARLRNLHQSILTANTATRIWRPQCQLPPAIGDFIGRTDELDRTRALLTSSDTVPIVAICGAPGLGKTATAIRVAHALRPSFPDGQWYTRLTDRDPTDILADLLTTAGTEPAAIPTGLDQRAAALRAALADKRVLLLFDDAYSADQIRPLLPGTAGNAVLVTSTADLTSLTASHSGHTVHLNPLHPAEARALVIGMLNAQQAEAEPRVVAELLCHCGRNPRNLRKAAANLATGTALRAVG</sequence>
<dbReference type="EMBL" id="SLWS01000012">
    <property type="protein sequence ID" value="TCO52287.1"/>
    <property type="molecule type" value="Genomic_DNA"/>
</dbReference>
<keyword evidence="2" id="KW-0805">Transcription regulation</keyword>
<evidence type="ECO:0000256" key="2">
    <source>
        <dbReference type="ARBA" id="ARBA00023015"/>
    </source>
</evidence>
<dbReference type="PANTHER" id="PTHR35807:SF1">
    <property type="entry name" value="TRANSCRIPTIONAL REGULATOR REDD"/>
    <property type="match status" value="1"/>
</dbReference>
<dbReference type="InterPro" id="IPR005158">
    <property type="entry name" value="BTAD"/>
</dbReference>
<feature type="domain" description="OmpR/PhoB-type" evidence="6">
    <location>
        <begin position="1"/>
        <end position="95"/>
    </location>
</feature>
<dbReference type="PANTHER" id="PTHR35807">
    <property type="entry name" value="TRANSCRIPTIONAL REGULATOR REDD-RELATED"/>
    <property type="match status" value="1"/>
</dbReference>
<evidence type="ECO:0000256" key="5">
    <source>
        <dbReference type="PROSITE-ProRule" id="PRU01091"/>
    </source>
</evidence>
<dbReference type="GO" id="GO:0006355">
    <property type="term" value="P:regulation of DNA-templated transcription"/>
    <property type="evidence" value="ECO:0007669"/>
    <property type="project" value="InterPro"/>
</dbReference>